<dbReference type="GO" id="GO:0008757">
    <property type="term" value="F:S-adenosylmethionine-dependent methyltransferase activity"/>
    <property type="evidence" value="ECO:0007669"/>
    <property type="project" value="InterPro"/>
</dbReference>
<dbReference type="GO" id="GO:0032259">
    <property type="term" value="P:methylation"/>
    <property type="evidence" value="ECO:0007669"/>
    <property type="project" value="UniProtKB-KW"/>
</dbReference>
<dbReference type="EMBL" id="MRZV01000450">
    <property type="protein sequence ID" value="PIK49735.1"/>
    <property type="molecule type" value="Genomic_DNA"/>
</dbReference>
<evidence type="ECO:0000313" key="6">
    <source>
        <dbReference type="EMBL" id="PIK49735.1"/>
    </source>
</evidence>
<dbReference type="OrthoDB" id="3647at2759"/>
<protein>
    <recommendedName>
        <fullName evidence="5">Methyltransferase type 11 domain-containing protein</fullName>
    </recommendedName>
</protein>
<dbReference type="PANTHER" id="PTHR43464">
    <property type="entry name" value="METHYLTRANSFERASE"/>
    <property type="match status" value="1"/>
</dbReference>
<dbReference type="Gene3D" id="3.40.50.150">
    <property type="entry name" value="Vaccinia Virus protein VP39"/>
    <property type="match status" value="1"/>
</dbReference>
<dbReference type="SUPFAM" id="SSF53335">
    <property type="entry name" value="S-adenosyl-L-methionine-dependent methyltransferases"/>
    <property type="match status" value="1"/>
</dbReference>
<dbReference type="Pfam" id="PF08241">
    <property type="entry name" value="Methyltransf_11"/>
    <property type="match status" value="1"/>
</dbReference>
<evidence type="ECO:0000256" key="4">
    <source>
        <dbReference type="SAM" id="MobiDB-lite"/>
    </source>
</evidence>
<proteinExistence type="predicted"/>
<evidence type="ECO:0000256" key="2">
    <source>
        <dbReference type="ARBA" id="ARBA00022679"/>
    </source>
</evidence>
<feature type="compositionally biased region" description="Basic residues" evidence="4">
    <location>
        <begin position="12"/>
        <end position="25"/>
    </location>
</feature>
<feature type="compositionally biased region" description="Basic and acidic residues" evidence="4">
    <location>
        <begin position="26"/>
        <end position="37"/>
    </location>
</feature>
<name>A0A2G8KP47_STIJA</name>
<dbReference type="PANTHER" id="PTHR43464:SF19">
    <property type="entry name" value="UBIQUINONE BIOSYNTHESIS O-METHYLTRANSFERASE, MITOCHONDRIAL"/>
    <property type="match status" value="1"/>
</dbReference>
<keyword evidence="3" id="KW-0949">S-adenosyl-L-methionine</keyword>
<dbReference type="InterPro" id="IPR013216">
    <property type="entry name" value="Methyltransf_11"/>
</dbReference>
<evidence type="ECO:0000259" key="5">
    <source>
        <dbReference type="Pfam" id="PF08241"/>
    </source>
</evidence>
<dbReference type="InterPro" id="IPR029063">
    <property type="entry name" value="SAM-dependent_MTases_sf"/>
</dbReference>
<evidence type="ECO:0000256" key="3">
    <source>
        <dbReference type="ARBA" id="ARBA00022691"/>
    </source>
</evidence>
<accession>A0A2G8KP47</accession>
<keyword evidence="7" id="KW-1185">Reference proteome</keyword>
<keyword evidence="1" id="KW-0489">Methyltransferase</keyword>
<evidence type="ECO:0000313" key="7">
    <source>
        <dbReference type="Proteomes" id="UP000230750"/>
    </source>
</evidence>
<feature type="region of interest" description="Disordered" evidence="4">
    <location>
        <begin position="1"/>
        <end position="59"/>
    </location>
</feature>
<keyword evidence="2" id="KW-0808">Transferase</keyword>
<organism evidence="6 7">
    <name type="scientific">Stichopus japonicus</name>
    <name type="common">Sea cucumber</name>
    <dbReference type="NCBI Taxonomy" id="307972"/>
    <lineage>
        <taxon>Eukaryota</taxon>
        <taxon>Metazoa</taxon>
        <taxon>Echinodermata</taxon>
        <taxon>Eleutherozoa</taxon>
        <taxon>Echinozoa</taxon>
        <taxon>Holothuroidea</taxon>
        <taxon>Aspidochirotacea</taxon>
        <taxon>Aspidochirotida</taxon>
        <taxon>Stichopodidae</taxon>
        <taxon>Apostichopus</taxon>
    </lineage>
</organism>
<dbReference type="STRING" id="307972.A0A2G8KP47"/>
<comment type="caution">
    <text evidence="6">The sequence shown here is derived from an EMBL/GenBank/DDBJ whole genome shotgun (WGS) entry which is preliminary data.</text>
</comment>
<sequence length="358" mass="40363">MDNVGALEEAARKRKERLQALKRKQNNREDEPHDGPETKVQSLDDTAEEETSAGSNLNWQLSRSNMASIGVGRFKDSHLQQVFHLMQQEKDVNSQDMAALYDDWSTSYDQVIPEEIGSQRPLEVSSALAEVCDSKDIKVLDCGSGTGLIGEALKAKGFTNVSAADISQQSLDVAEKKGIYQKLFCFDIGKDKMPFNDHEFDALTCIGCIVPAHISPDAIRELIKIVKPGGVFIFSSRECFIEVIQGEEEFYSQKFSEKFHEVMEDLKNTKKLELMSKKKLPEVVKNYPTILYVYKVLYLTGAVAEWIKAVAFEAMRLSNREVRGSIPGWAIIRLVFHPTATFFPSEMTFYIEKIPNLS</sequence>
<evidence type="ECO:0000256" key="1">
    <source>
        <dbReference type="ARBA" id="ARBA00022603"/>
    </source>
</evidence>
<dbReference type="Proteomes" id="UP000230750">
    <property type="component" value="Unassembled WGS sequence"/>
</dbReference>
<reference evidence="6 7" key="1">
    <citation type="journal article" date="2017" name="PLoS Biol.">
        <title>The sea cucumber genome provides insights into morphological evolution and visceral regeneration.</title>
        <authorList>
            <person name="Zhang X."/>
            <person name="Sun L."/>
            <person name="Yuan J."/>
            <person name="Sun Y."/>
            <person name="Gao Y."/>
            <person name="Zhang L."/>
            <person name="Li S."/>
            <person name="Dai H."/>
            <person name="Hamel J.F."/>
            <person name="Liu C."/>
            <person name="Yu Y."/>
            <person name="Liu S."/>
            <person name="Lin W."/>
            <person name="Guo K."/>
            <person name="Jin S."/>
            <person name="Xu P."/>
            <person name="Storey K.B."/>
            <person name="Huan P."/>
            <person name="Zhang T."/>
            <person name="Zhou Y."/>
            <person name="Zhang J."/>
            <person name="Lin C."/>
            <person name="Li X."/>
            <person name="Xing L."/>
            <person name="Huo D."/>
            <person name="Sun M."/>
            <person name="Wang L."/>
            <person name="Mercier A."/>
            <person name="Li F."/>
            <person name="Yang H."/>
            <person name="Xiang J."/>
        </authorList>
    </citation>
    <scope>NUCLEOTIDE SEQUENCE [LARGE SCALE GENOMIC DNA]</scope>
    <source>
        <strain evidence="6">Shaxun</strain>
        <tissue evidence="6">Muscle</tissue>
    </source>
</reference>
<dbReference type="AlphaFoldDB" id="A0A2G8KP47"/>
<dbReference type="CDD" id="cd02440">
    <property type="entry name" value="AdoMet_MTases"/>
    <property type="match status" value="1"/>
</dbReference>
<gene>
    <name evidence="6" type="ORF">BSL78_13411</name>
</gene>
<feature type="domain" description="Methyltransferase type 11" evidence="5">
    <location>
        <begin position="140"/>
        <end position="234"/>
    </location>
</feature>